<sequence length="90" mass="9633">MLAFALMPLPFTLFGSQMTIADFANLVPNPNTLNRIRGSLQTYINQTLSPNGAPINDEAVREVGPIGLRVCSRCAADAVNHAIPFVLAGH</sequence>
<dbReference type="EMBL" id="GGFJ01012974">
    <property type="protein sequence ID" value="MBW62115.1"/>
    <property type="molecule type" value="Transcribed_RNA"/>
</dbReference>
<keyword evidence="1" id="KW-0732">Signal</keyword>
<reference evidence="2" key="1">
    <citation type="submission" date="2018-01" db="EMBL/GenBank/DDBJ databases">
        <title>An insight into the sialome of Amazonian anophelines.</title>
        <authorList>
            <person name="Ribeiro J.M."/>
            <person name="Scarpassa V."/>
            <person name="Calvo E."/>
        </authorList>
    </citation>
    <scope>NUCLEOTIDE SEQUENCE</scope>
    <source>
        <tissue evidence="2">Salivary glands</tissue>
    </source>
</reference>
<organism evidence="2">
    <name type="scientific">Anopheles marajoara</name>
    <dbReference type="NCBI Taxonomy" id="58244"/>
    <lineage>
        <taxon>Eukaryota</taxon>
        <taxon>Metazoa</taxon>
        <taxon>Ecdysozoa</taxon>
        <taxon>Arthropoda</taxon>
        <taxon>Hexapoda</taxon>
        <taxon>Insecta</taxon>
        <taxon>Pterygota</taxon>
        <taxon>Neoptera</taxon>
        <taxon>Endopterygota</taxon>
        <taxon>Diptera</taxon>
        <taxon>Nematocera</taxon>
        <taxon>Culicoidea</taxon>
        <taxon>Culicidae</taxon>
        <taxon>Anophelinae</taxon>
        <taxon>Anopheles</taxon>
    </lineage>
</organism>
<dbReference type="AlphaFoldDB" id="A0A2M4CA57"/>
<feature type="chain" id="PRO_5014714412" evidence="1">
    <location>
        <begin position="22"/>
        <end position="90"/>
    </location>
</feature>
<proteinExistence type="predicted"/>
<evidence type="ECO:0000256" key="1">
    <source>
        <dbReference type="SAM" id="SignalP"/>
    </source>
</evidence>
<evidence type="ECO:0000313" key="2">
    <source>
        <dbReference type="EMBL" id="MBW62115.1"/>
    </source>
</evidence>
<feature type="signal peptide" evidence="1">
    <location>
        <begin position="1"/>
        <end position="21"/>
    </location>
</feature>
<name>A0A2M4CA57_9DIPT</name>
<protein>
    <submittedName>
        <fullName evidence="2">Putative secreted protein</fullName>
    </submittedName>
</protein>
<accession>A0A2M4CA57</accession>